<accession>A0ABS9BJH3</accession>
<evidence type="ECO:0000313" key="6">
    <source>
        <dbReference type="Proteomes" id="UP001200145"/>
    </source>
</evidence>
<keyword evidence="6" id="KW-1185">Reference proteome</keyword>
<dbReference type="NCBIfam" id="TIGR00229">
    <property type="entry name" value="sensory_box"/>
    <property type="match status" value="1"/>
</dbReference>
<dbReference type="InterPro" id="IPR035965">
    <property type="entry name" value="PAS-like_dom_sf"/>
</dbReference>
<dbReference type="Pfam" id="PF13426">
    <property type="entry name" value="PAS_9"/>
    <property type="match status" value="1"/>
</dbReference>
<evidence type="ECO:0000259" key="4">
    <source>
        <dbReference type="PROSITE" id="PS50112"/>
    </source>
</evidence>
<sequence>MSHPLLCWDIILEGRSRREEFSKDISYLNHLQESGYWKYSPGRSLDNALVWENKTILVTTADLKILFASKNIERMNGYQPWEVIGKSPKLFQGPATQLSSRLMIRNALTEMKPFNCTILNYRKDGTLYNCLIEGYPVANEAGRLTNYVAIEEEIDL</sequence>
<evidence type="ECO:0000256" key="3">
    <source>
        <dbReference type="ARBA" id="ARBA00022991"/>
    </source>
</evidence>
<protein>
    <submittedName>
        <fullName evidence="5">PAS domain-containing protein</fullName>
    </submittedName>
</protein>
<dbReference type="PROSITE" id="PS50112">
    <property type="entry name" value="PAS"/>
    <property type="match status" value="1"/>
</dbReference>
<keyword evidence="2" id="KW-0288">FMN</keyword>
<dbReference type="PANTHER" id="PTHR47429:SF2">
    <property type="entry name" value="PROTEIN TWIN LOV 1"/>
    <property type="match status" value="1"/>
</dbReference>
<dbReference type="Proteomes" id="UP001200145">
    <property type="component" value="Unassembled WGS sequence"/>
</dbReference>
<dbReference type="CDD" id="cd00130">
    <property type="entry name" value="PAS"/>
    <property type="match status" value="1"/>
</dbReference>
<name>A0ABS9BJH3_9BACT</name>
<dbReference type="SUPFAM" id="SSF55785">
    <property type="entry name" value="PYP-like sensor domain (PAS domain)"/>
    <property type="match status" value="1"/>
</dbReference>
<proteinExistence type="predicted"/>
<comment type="caution">
    <text evidence="5">The sequence shown here is derived from an EMBL/GenBank/DDBJ whole genome shotgun (WGS) entry which is preliminary data.</text>
</comment>
<evidence type="ECO:0000313" key="5">
    <source>
        <dbReference type="EMBL" id="MCF1715859.1"/>
    </source>
</evidence>
<feature type="domain" description="PAS" evidence="4">
    <location>
        <begin position="56"/>
        <end position="87"/>
    </location>
</feature>
<reference evidence="5 6" key="1">
    <citation type="submission" date="2022-01" db="EMBL/GenBank/DDBJ databases">
        <title>Flavihumibacter sp. nov., isolated from sediment of a river.</title>
        <authorList>
            <person name="Liu H."/>
        </authorList>
    </citation>
    <scope>NUCLEOTIDE SEQUENCE [LARGE SCALE GENOMIC DNA]</scope>
    <source>
        <strain evidence="5 6">RY-1</strain>
    </source>
</reference>
<dbReference type="EMBL" id="JAKEVY010000003">
    <property type="protein sequence ID" value="MCF1715859.1"/>
    <property type="molecule type" value="Genomic_DNA"/>
</dbReference>
<dbReference type="RefSeq" id="WP_234866807.1">
    <property type="nucleotide sequence ID" value="NZ_JAKEVY010000003.1"/>
</dbReference>
<dbReference type="PANTHER" id="PTHR47429">
    <property type="entry name" value="PROTEIN TWIN LOV 1"/>
    <property type="match status" value="1"/>
</dbReference>
<organism evidence="5 6">
    <name type="scientific">Flavihumibacter fluminis</name>
    <dbReference type="NCBI Taxonomy" id="2909236"/>
    <lineage>
        <taxon>Bacteria</taxon>
        <taxon>Pseudomonadati</taxon>
        <taxon>Bacteroidota</taxon>
        <taxon>Chitinophagia</taxon>
        <taxon>Chitinophagales</taxon>
        <taxon>Chitinophagaceae</taxon>
        <taxon>Flavihumibacter</taxon>
    </lineage>
</organism>
<evidence type="ECO:0000256" key="1">
    <source>
        <dbReference type="ARBA" id="ARBA00022630"/>
    </source>
</evidence>
<evidence type="ECO:0000256" key="2">
    <source>
        <dbReference type="ARBA" id="ARBA00022643"/>
    </source>
</evidence>
<keyword evidence="3" id="KW-0157">Chromophore</keyword>
<dbReference type="Gene3D" id="3.30.450.20">
    <property type="entry name" value="PAS domain"/>
    <property type="match status" value="1"/>
</dbReference>
<gene>
    <name evidence="5" type="ORF">L0U88_14565</name>
</gene>
<keyword evidence="1" id="KW-0285">Flavoprotein</keyword>
<dbReference type="InterPro" id="IPR000014">
    <property type="entry name" value="PAS"/>
</dbReference>